<feature type="transmembrane region" description="Helical" evidence="2">
    <location>
        <begin position="242"/>
        <end position="266"/>
    </location>
</feature>
<dbReference type="RefSeq" id="XP_799928.3">
    <property type="nucleotide sequence ID" value="XM_794835.5"/>
</dbReference>
<keyword evidence="4" id="KW-1185">Reference proteome</keyword>
<dbReference type="Proteomes" id="UP000007110">
    <property type="component" value="Unassembled WGS sequence"/>
</dbReference>
<keyword evidence="2" id="KW-0812">Transmembrane</keyword>
<evidence type="ECO:0000256" key="2">
    <source>
        <dbReference type="SAM" id="Phobius"/>
    </source>
</evidence>
<reference evidence="4" key="1">
    <citation type="submission" date="2015-02" db="EMBL/GenBank/DDBJ databases">
        <title>Genome sequencing for Strongylocentrotus purpuratus.</title>
        <authorList>
            <person name="Murali S."/>
            <person name="Liu Y."/>
            <person name="Vee V."/>
            <person name="English A."/>
            <person name="Wang M."/>
            <person name="Skinner E."/>
            <person name="Han Y."/>
            <person name="Muzny D.M."/>
            <person name="Worley K.C."/>
            <person name="Gibbs R.A."/>
        </authorList>
    </citation>
    <scope>NUCLEOTIDE SEQUENCE</scope>
</reference>
<feature type="transmembrane region" description="Helical" evidence="2">
    <location>
        <begin position="88"/>
        <end position="111"/>
    </location>
</feature>
<dbReference type="EnsemblMetazoa" id="XM_030996276">
    <property type="protein sequence ID" value="XP_030852136"/>
    <property type="gene ID" value="LOC576785"/>
</dbReference>
<dbReference type="RefSeq" id="XP_030852136.1">
    <property type="nucleotide sequence ID" value="XM_030996276.1"/>
</dbReference>
<feature type="transmembrane region" description="Helical" evidence="2">
    <location>
        <begin position="160"/>
        <end position="181"/>
    </location>
</feature>
<feature type="transmembrane region" description="Helical" evidence="2">
    <location>
        <begin position="202"/>
        <end position="222"/>
    </location>
</feature>
<accession>A0A7M7PKI1</accession>
<feature type="transmembrane region" description="Helical" evidence="2">
    <location>
        <begin position="341"/>
        <end position="361"/>
    </location>
</feature>
<name>A0A7M7PKI1_STRPU</name>
<evidence type="ECO:0000313" key="3">
    <source>
        <dbReference type="EnsemblMetazoa" id="XP_030852136"/>
    </source>
</evidence>
<evidence type="ECO:0000313" key="4">
    <source>
        <dbReference type="Proteomes" id="UP000007110"/>
    </source>
</evidence>
<keyword evidence="2" id="KW-0472">Membrane</keyword>
<dbReference type="OrthoDB" id="195226at2759"/>
<feature type="transmembrane region" description="Helical" evidence="2">
    <location>
        <begin position="316"/>
        <end position="335"/>
    </location>
</feature>
<feature type="transmembrane region" description="Helical" evidence="2">
    <location>
        <begin position="368"/>
        <end position="388"/>
    </location>
</feature>
<dbReference type="EnsemblMetazoa" id="XM_794835">
    <property type="protein sequence ID" value="XP_799928"/>
    <property type="gene ID" value="LOC576785"/>
</dbReference>
<sequence length="769" mass="88499">MTTRDLRKSLKEESGGDALPLLAPSSVAEERAFQELRRKQEARRIEATRTEGDVILAERGYGDDEDVENLLRLSAKEKRKTALVFHDALFLVLDYLQFYAVVLAIALRWPWPYAWMQYTRFILFANLDIWEFIKLNTPTIYESTVNRFIPSSLLPFDYRFLLLAWGVFIFLFISIFIAIYLSMYYQRKFNLLLQVARFKRTVLFLAQVLVMPVGVALGKVFHCNAENNMDVHNETPCGSGEHIAYMAVSLAIFFGLFILLPAWMIVKVKSQIFNLKKDSHESHLQLKEAEYAHSLDLIWALKHYHMFSSFKLFWTYYYPIIHFLKFIFIIAYSAMLWLPNWQMLVFVIPVLLLFAIIIFKWPFRVTSFNFQLAINLLCMLVMSFMGLMQNMDGVDSVFFTVSYLYLELLVINVCWLGMTILWLIYIVLRYYGCLCRSKPFWPQLTSNSLDSLEENTQKYMRAILCGRIVLEQALACPPLFSPAHEVARQIQIINAYCREAELLQDPIHDTLWDLLDELIEAHSRISQTSLFAASVKASIKETAQEFMKILPEFKRRLAQREYDFSLMTSKKRRMLLKMYTIGVFVNGRGSKSKPTATIEAMEKLYNPQVSVVLKHRGVEGDDGHYTNEYDDHHLSSGPAAYRFKQRQAPAIIMEEKEDDEEEDEGLLPIWLRPQSSASVISGISSMNDHDDDDLAALMYGIPSRIGTAASMAAYRSQSSGSVQGKPSRDGSSASLSRPRSSSSTSPHSSRDSLLPTRLDTNFQDIPEEL</sequence>
<proteinExistence type="predicted"/>
<feature type="region of interest" description="Disordered" evidence="1">
    <location>
        <begin position="716"/>
        <end position="769"/>
    </location>
</feature>
<protein>
    <submittedName>
        <fullName evidence="3">Uncharacterized protein</fullName>
    </submittedName>
</protein>
<dbReference type="AlphaFoldDB" id="A0A7M7PKI1"/>
<reference evidence="3" key="2">
    <citation type="submission" date="2021-01" db="UniProtKB">
        <authorList>
            <consortium name="EnsemblMetazoa"/>
        </authorList>
    </citation>
    <scope>IDENTIFICATION</scope>
</reference>
<feature type="transmembrane region" description="Helical" evidence="2">
    <location>
        <begin position="408"/>
        <end position="428"/>
    </location>
</feature>
<dbReference type="KEGG" id="spu:576785"/>
<evidence type="ECO:0000256" key="1">
    <source>
        <dbReference type="SAM" id="MobiDB-lite"/>
    </source>
</evidence>
<dbReference type="GeneID" id="576785"/>
<feature type="compositionally biased region" description="Low complexity" evidence="1">
    <location>
        <begin position="731"/>
        <end position="754"/>
    </location>
</feature>
<dbReference type="InParanoid" id="A0A7M7PKI1"/>
<dbReference type="OMA" id="SFRRMWI"/>
<keyword evidence="2" id="KW-1133">Transmembrane helix</keyword>
<organism evidence="3 4">
    <name type="scientific">Strongylocentrotus purpuratus</name>
    <name type="common">Purple sea urchin</name>
    <dbReference type="NCBI Taxonomy" id="7668"/>
    <lineage>
        <taxon>Eukaryota</taxon>
        <taxon>Metazoa</taxon>
        <taxon>Echinodermata</taxon>
        <taxon>Eleutherozoa</taxon>
        <taxon>Echinozoa</taxon>
        <taxon>Echinoidea</taxon>
        <taxon>Euechinoidea</taxon>
        <taxon>Echinacea</taxon>
        <taxon>Camarodonta</taxon>
        <taxon>Echinidea</taxon>
        <taxon>Strongylocentrotidae</taxon>
        <taxon>Strongylocentrotus</taxon>
    </lineage>
</organism>